<dbReference type="AlphaFoldDB" id="W0A8V9"/>
<keyword evidence="1" id="KW-0732">Signal</keyword>
<name>W0A8V9_9SPHN</name>
<evidence type="ECO:0000313" key="2">
    <source>
        <dbReference type="EMBL" id="AHE54359.1"/>
    </source>
</evidence>
<keyword evidence="3" id="KW-1185">Reference proteome</keyword>
<feature type="chain" id="PRO_5004785182" description="EF-hand domain-containing protein" evidence="1">
    <location>
        <begin position="28"/>
        <end position="126"/>
    </location>
</feature>
<feature type="signal peptide" evidence="1">
    <location>
        <begin position="1"/>
        <end position="27"/>
    </location>
</feature>
<evidence type="ECO:0008006" key="4">
    <source>
        <dbReference type="Google" id="ProtNLM"/>
    </source>
</evidence>
<dbReference type="HOGENOM" id="CLU_1980150_0_0_5"/>
<evidence type="ECO:0000313" key="3">
    <source>
        <dbReference type="Proteomes" id="UP000018851"/>
    </source>
</evidence>
<proteinExistence type="predicted"/>
<dbReference type="KEGG" id="ssan:NX02_13315"/>
<accession>W0A8V9</accession>
<protein>
    <recommendedName>
        <fullName evidence="4">EF-hand domain-containing protein</fullName>
    </recommendedName>
</protein>
<sequence>MLKSIGTIAKIAIAAVAVGGMTAPAMAQSWGQQQQVRFDPRYDRDRNGGWNGGGYRFELAGNGVARLHPVLKTTREGLRFVSQFDYNRDGRLNMNEAGDANRALIRGADRNGDAQVSSREAARFLR</sequence>
<dbReference type="RefSeq" id="WP_047099786.1">
    <property type="nucleotide sequence ID" value="NZ_CP006644.1"/>
</dbReference>
<gene>
    <name evidence="2" type="ORF">NX02_13315</name>
</gene>
<dbReference type="PATRIC" id="fig|1123269.5.peg.2592"/>
<dbReference type="Proteomes" id="UP000018851">
    <property type="component" value="Chromosome"/>
</dbReference>
<reference evidence="2 3" key="1">
    <citation type="submission" date="2013-07" db="EMBL/GenBank/DDBJ databases">
        <title>Completed genome of Sphingomonas sanxanigenens NX02.</title>
        <authorList>
            <person name="Ma T."/>
            <person name="Huang H."/>
            <person name="Wu M."/>
            <person name="Li X."/>
            <person name="Li G."/>
        </authorList>
    </citation>
    <scope>NUCLEOTIDE SEQUENCE [LARGE SCALE GENOMIC DNA]</scope>
    <source>
        <strain evidence="2 3">NX02</strain>
    </source>
</reference>
<organism evidence="2 3">
    <name type="scientific">Sphingomonas sanxanigenens DSM 19645 = NX02</name>
    <dbReference type="NCBI Taxonomy" id="1123269"/>
    <lineage>
        <taxon>Bacteria</taxon>
        <taxon>Pseudomonadati</taxon>
        <taxon>Pseudomonadota</taxon>
        <taxon>Alphaproteobacteria</taxon>
        <taxon>Sphingomonadales</taxon>
        <taxon>Sphingomonadaceae</taxon>
        <taxon>Sphingomonas</taxon>
    </lineage>
</organism>
<dbReference type="STRING" id="1123269.NX02_13315"/>
<evidence type="ECO:0000256" key="1">
    <source>
        <dbReference type="SAM" id="SignalP"/>
    </source>
</evidence>
<dbReference type="EMBL" id="CP006644">
    <property type="protein sequence ID" value="AHE54359.1"/>
    <property type="molecule type" value="Genomic_DNA"/>
</dbReference>